<sequence length="282" mass="32060">MNLEHTFYRLPNVSLHAATAGDKGGEVILFLHGFPECWYGWRKQLLFFAGQGYYVVAPDQRGYNLSSKPSGVKAYTLEKLTADIVELIGQLGKEKVILVGHDWGGVVAWALAMHFPHLLHKLVVLNMPHPGVLQEHLRQNPKQMLRSWYTAIFQLPLLPEKALQALDYKLLEQAMTGTAHAHTFSEEDLAVYREAWQQPGALSSMINWYRAFKYTHLHLSKKVEVPTLLIWGKKDTALGAEMAKPSIAKCPNGKLVFLKDATHWLHHEHPEKVNREILSFLN</sequence>
<evidence type="ECO:0000313" key="3">
    <source>
        <dbReference type="EMBL" id="SFH07970.1"/>
    </source>
</evidence>
<dbReference type="Pfam" id="PF00561">
    <property type="entry name" value="Abhydrolase_1"/>
    <property type="match status" value="1"/>
</dbReference>
<dbReference type="AlphaFoldDB" id="A0A1I2X361"/>
<dbReference type="PRINTS" id="PR00412">
    <property type="entry name" value="EPOXHYDRLASE"/>
</dbReference>
<keyword evidence="4" id="KW-1185">Reference proteome</keyword>
<organism evidence="3 4">
    <name type="scientific">Pontibacter chinhatensis</name>
    <dbReference type="NCBI Taxonomy" id="1436961"/>
    <lineage>
        <taxon>Bacteria</taxon>
        <taxon>Pseudomonadati</taxon>
        <taxon>Bacteroidota</taxon>
        <taxon>Cytophagia</taxon>
        <taxon>Cytophagales</taxon>
        <taxon>Hymenobacteraceae</taxon>
        <taxon>Pontibacter</taxon>
    </lineage>
</organism>
<dbReference type="PRINTS" id="PR00111">
    <property type="entry name" value="ABHYDROLASE"/>
</dbReference>
<dbReference type="RefSeq" id="WP_092103688.1">
    <property type="nucleotide sequence ID" value="NZ_FOOT01000005.1"/>
</dbReference>
<name>A0A1I2X361_9BACT</name>
<dbReference type="STRING" id="1436961.SAMN05421739_105359"/>
<dbReference type="Proteomes" id="UP000198724">
    <property type="component" value="Unassembled WGS sequence"/>
</dbReference>
<dbReference type="Gene3D" id="3.40.50.1820">
    <property type="entry name" value="alpha/beta hydrolase"/>
    <property type="match status" value="1"/>
</dbReference>
<dbReference type="SUPFAM" id="SSF53474">
    <property type="entry name" value="alpha/beta-Hydrolases"/>
    <property type="match status" value="1"/>
</dbReference>
<keyword evidence="1" id="KW-0378">Hydrolase</keyword>
<dbReference type="GO" id="GO:0016787">
    <property type="term" value="F:hydrolase activity"/>
    <property type="evidence" value="ECO:0007669"/>
    <property type="project" value="UniProtKB-KW"/>
</dbReference>
<evidence type="ECO:0000256" key="1">
    <source>
        <dbReference type="ARBA" id="ARBA00022801"/>
    </source>
</evidence>
<dbReference type="EMBL" id="FOOT01000005">
    <property type="protein sequence ID" value="SFH07970.1"/>
    <property type="molecule type" value="Genomic_DNA"/>
</dbReference>
<proteinExistence type="predicted"/>
<feature type="domain" description="AB hydrolase-1" evidence="2">
    <location>
        <begin position="27"/>
        <end position="270"/>
    </location>
</feature>
<dbReference type="InterPro" id="IPR000073">
    <property type="entry name" value="AB_hydrolase_1"/>
</dbReference>
<protein>
    <submittedName>
        <fullName evidence="3">Pimeloyl-ACP methyl ester carboxylesterase</fullName>
    </submittedName>
</protein>
<accession>A0A1I2X361</accession>
<gene>
    <name evidence="3" type="ORF">SAMN05421739_105359</name>
</gene>
<reference evidence="4" key="1">
    <citation type="submission" date="2016-10" db="EMBL/GenBank/DDBJ databases">
        <authorList>
            <person name="Varghese N."/>
            <person name="Submissions S."/>
        </authorList>
    </citation>
    <scope>NUCLEOTIDE SEQUENCE [LARGE SCALE GENOMIC DNA]</scope>
    <source>
        <strain evidence="4">LP51</strain>
    </source>
</reference>
<evidence type="ECO:0000313" key="4">
    <source>
        <dbReference type="Proteomes" id="UP000198724"/>
    </source>
</evidence>
<evidence type="ECO:0000259" key="2">
    <source>
        <dbReference type="Pfam" id="PF00561"/>
    </source>
</evidence>
<dbReference type="PANTHER" id="PTHR43329">
    <property type="entry name" value="EPOXIDE HYDROLASE"/>
    <property type="match status" value="1"/>
</dbReference>
<dbReference type="InterPro" id="IPR000639">
    <property type="entry name" value="Epox_hydrolase-like"/>
</dbReference>
<dbReference type="InterPro" id="IPR029058">
    <property type="entry name" value="AB_hydrolase_fold"/>
</dbReference>
<dbReference type="OrthoDB" id="9773293at2"/>